<accession>A0A099I7R1</accession>
<dbReference type="EMBL" id="JQIF01000023">
    <property type="protein sequence ID" value="KGJ54004.1"/>
    <property type="molecule type" value="Genomic_DNA"/>
</dbReference>
<keyword evidence="2" id="KW-0479">Metal-binding</keyword>
<feature type="binding site" evidence="2">
    <location>
        <position position="80"/>
    </location>
    <ligand>
        <name>Zn(2+)</name>
        <dbReference type="ChEBI" id="CHEBI:29105"/>
        <label>1</label>
        <note>catalytic</note>
    </ligand>
</feature>
<comment type="cofactor">
    <cofactor evidence="2">
        <name>Zn(2+)</name>
        <dbReference type="ChEBI" id="CHEBI:29105"/>
    </cofactor>
    <text evidence="2">Binds 2 Zn(2+) ions per subunit. One is catalytic and the other provides a structural contribution.</text>
</comment>
<feature type="binding site" evidence="2">
    <location>
        <position position="131"/>
    </location>
    <ligand>
        <name>Zn(2+)</name>
        <dbReference type="ChEBI" id="CHEBI:29105"/>
        <label>2</label>
    </ligand>
</feature>
<dbReference type="Gene3D" id="3.20.20.70">
    <property type="entry name" value="Aldolase class I"/>
    <property type="match status" value="1"/>
</dbReference>
<dbReference type="CDD" id="cd00947">
    <property type="entry name" value="TBP_aldolase_IIB"/>
    <property type="match status" value="1"/>
</dbReference>
<keyword evidence="2" id="KW-0862">Zinc</keyword>
<dbReference type="InterPro" id="IPR013785">
    <property type="entry name" value="Aldolase_TIM"/>
</dbReference>
<dbReference type="Proteomes" id="UP000030008">
    <property type="component" value="Unassembled WGS sequence"/>
</dbReference>
<reference evidence="3 4" key="1">
    <citation type="submission" date="2014-08" db="EMBL/GenBank/DDBJ databases">
        <title>Clostridium innocuum, an unnegligible vancomycin-resistant pathogen causing extra-intestinal infections.</title>
        <authorList>
            <person name="Feng Y."/>
            <person name="Chiu C.-H."/>
        </authorList>
    </citation>
    <scope>NUCLEOTIDE SEQUENCE [LARGE SCALE GENOMIC DNA]</scope>
    <source>
        <strain evidence="3 4">AN88</strain>
    </source>
</reference>
<dbReference type="AlphaFoldDB" id="A0A099I7R1"/>
<comment type="caution">
    <text evidence="3">The sequence shown here is derived from an EMBL/GenBank/DDBJ whole genome shotgun (WGS) entry which is preliminary data.</text>
</comment>
<feature type="binding site" evidence="2">
    <location>
        <position position="203"/>
    </location>
    <ligand>
        <name>Zn(2+)</name>
        <dbReference type="ChEBI" id="CHEBI:29105"/>
        <label>1</label>
        <note>catalytic</note>
    </ligand>
</feature>
<dbReference type="GO" id="GO:0008270">
    <property type="term" value="F:zinc ion binding"/>
    <property type="evidence" value="ECO:0007669"/>
    <property type="project" value="InterPro"/>
</dbReference>
<dbReference type="InterPro" id="IPR050246">
    <property type="entry name" value="Class_II_FBP_aldolase"/>
</dbReference>
<feature type="binding site" evidence="2">
    <location>
        <position position="175"/>
    </location>
    <ligand>
        <name>Zn(2+)</name>
        <dbReference type="ChEBI" id="CHEBI:29105"/>
        <label>1</label>
        <note>catalytic</note>
    </ligand>
</feature>
<dbReference type="GO" id="GO:0005975">
    <property type="term" value="P:carbohydrate metabolic process"/>
    <property type="evidence" value="ECO:0007669"/>
    <property type="project" value="InterPro"/>
</dbReference>
<evidence type="ECO:0000313" key="3">
    <source>
        <dbReference type="EMBL" id="KGJ54004.1"/>
    </source>
</evidence>
<evidence type="ECO:0000256" key="1">
    <source>
        <dbReference type="PIRSR" id="PIRSR001359-1"/>
    </source>
</evidence>
<feature type="binding site" evidence="2">
    <location>
        <position position="101"/>
    </location>
    <ligand>
        <name>Zn(2+)</name>
        <dbReference type="ChEBI" id="CHEBI:29105"/>
        <label>2</label>
    </ligand>
</feature>
<dbReference type="SUPFAM" id="SSF51569">
    <property type="entry name" value="Aldolase"/>
    <property type="match status" value="1"/>
</dbReference>
<dbReference type="Pfam" id="PF01116">
    <property type="entry name" value="F_bP_aldolase"/>
    <property type="match status" value="1"/>
</dbReference>
<evidence type="ECO:0000313" key="4">
    <source>
        <dbReference type="Proteomes" id="UP000030008"/>
    </source>
</evidence>
<sequence length="295" mass="31757">MLVSMAEILQRAKEGHYGVPALSAVDELSLRACVEAAEEMNAPLIMLCGWGHNKDMQYFGRMLHDFAIKASVPVAFILDHSATFEDAVKGIHAGFHTIMVDRSSLPYEENVAQVKELVKIAHAAGVGVEAELGHVGVGENYAVDGIAALTQPDEAVRYVKETGVDCLAVAIGSAHGVYKGEPKLRLDLLKELAEKVPVPLVLHGGSGTGDENLATACRLGISKVNVANDLFRGAYNKIQEVGMEGNNIYALMPMLQEGYKETAKHFIKILGCADKAWKAEQCVSSGLKQDLNEAK</sequence>
<feature type="active site" description="Proton donor" evidence="1">
    <location>
        <position position="79"/>
    </location>
</feature>
<organism evidence="3 4">
    <name type="scientific">Clostridium innocuum</name>
    <dbReference type="NCBI Taxonomy" id="1522"/>
    <lineage>
        <taxon>Bacteria</taxon>
        <taxon>Bacillati</taxon>
        <taxon>Bacillota</taxon>
        <taxon>Clostridia</taxon>
        <taxon>Eubacteriales</taxon>
        <taxon>Clostridiaceae</taxon>
        <taxon>Clostridium</taxon>
    </lineage>
</organism>
<name>A0A099I7R1_CLOIN</name>
<gene>
    <name evidence="3" type="ORF">CIAN88_05505</name>
</gene>
<proteinExistence type="predicted"/>
<dbReference type="PIRSF" id="PIRSF001359">
    <property type="entry name" value="F_bP_aldolase_II"/>
    <property type="match status" value="1"/>
</dbReference>
<dbReference type="GO" id="GO:0016832">
    <property type="term" value="F:aldehyde-lyase activity"/>
    <property type="evidence" value="ECO:0007669"/>
    <property type="project" value="InterPro"/>
</dbReference>
<dbReference type="InterPro" id="IPR000771">
    <property type="entry name" value="FBA_II"/>
</dbReference>
<evidence type="ECO:0000256" key="2">
    <source>
        <dbReference type="PIRSR" id="PIRSR001359-3"/>
    </source>
</evidence>
<dbReference type="RefSeq" id="WP_009588524.1">
    <property type="nucleotide sequence ID" value="NZ_BAABYY010000003.1"/>
</dbReference>
<dbReference type="PANTHER" id="PTHR30304">
    <property type="entry name" value="D-TAGATOSE-1,6-BISPHOSPHATE ALDOLASE"/>
    <property type="match status" value="1"/>
</dbReference>
<protein>
    <submittedName>
        <fullName evidence="3">Fructose-bisphosphate aldolase</fullName>
    </submittedName>
</protein>
<dbReference type="PANTHER" id="PTHR30304:SF0">
    <property type="entry name" value="D-TAGATOSE-1,6-BISPHOSPHATE ALDOLASE SUBUNIT GATY-RELATED"/>
    <property type="match status" value="1"/>
</dbReference>